<evidence type="ECO:0000313" key="2">
    <source>
        <dbReference type="Proteomes" id="UP000831189"/>
    </source>
</evidence>
<gene>
    <name evidence="1" type="ORF">M0M42_16525</name>
</gene>
<dbReference type="EMBL" id="CP096208">
    <property type="protein sequence ID" value="UPQ81990.1"/>
    <property type="molecule type" value="Genomic_DNA"/>
</dbReference>
<accession>A0ABY4KNK7</accession>
<reference evidence="1 2" key="1">
    <citation type="submission" date="2022-04" db="EMBL/GenBank/DDBJ databases">
        <title>Pseudomonas knackmussii B09-2.</title>
        <authorList>
            <person name="Deng Y."/>
        </authorList>
    </citation>
    <scope>NUCLEOTIDE SEQUENCE [LARGE SCALE GENOMIC DNA]</scope>
    <source>
        <strain evidence="1 2">B09-2</strain>
    </source>
</reference>
<evidence type="ECO:0000313" key="1">
    <source>
        <dbReference type="EMBL" id="UPQ81990.1"/>
    </source>
</evidence>
<protein>
    <submittedName>
        <fullName evidence="1">Uncharacterized protein</fullName>
    </submittedName>
</protein>
<proteinExistence type="predicted"/>
<dbReference type="Proteomes" id="UP000831189">
    <property type="component" value="Chromosome"/>
</dbReference>
<sequence>MKWRNAAFVLLAWVVFWQAGLQLQDRPRPDETSTLRVRLPAPIQLAYAGGDPYLAANLNVFRSMMIGGSVIEAETYRIQAQLQLDAALFNPRHEDNYYIAAAILPWNGYVAPSQQILRIAADIREWDWMPAFFYAFGSWYFKHQMVEAGKWADIAATRSNPTNARALRAMAGRWYEQGDDPRLARGLIVAMQEQTRDPELKRQLQMRIERLNGLVQLRDAHRAFVAKHSRPADSLQQLVGYGELQSLPIDPAGLGYRLASDGRPALRLLNESANETD</sequence>
<keyword evidence="2" id="KW-1185">Reference proteome</keyword>
<organism evidence="1 2">
    <name type="scientific">Pseudomonas knackmussii</name>
    <dbReference type="NCBI Taxonomy" id="65741"/>
    <lineage>
        <taxon>Bacteria</taxon>
        <taxon>Pseudomonadati</taxon>
        <taxon>Pseudomonadota</taxon>
        <taxon>Gammaproteobacteria</taxon>
        <taxon>Pseudomonadales</taxon>
        <taxon>Pseudomonadaceae</taxon>
        <taxon>Pseudomonas</taxon>
    </lineage>
</organism>
<name>A0ABY4KNK7_9PSED</name>